<reference evidence="2" key="1">
    <citation type="journal article" date="2022" name="Mol. Ecol. Resour.">
        <title>The genomes of chicory, endive, great burdock and yacon provide insights into Asteraceae palaeo-polyploidization history and plant inulin production.</title>
        <authorList>
            <person name="Fan W."/>
            <person name="Wang S."/>
            <person name="Wang H."/>
            <person name="Wang A."/>
            <person name="Jiang F."/>
            <person name="Liu H."/>
            <person name="Zhao H."/>
            <person name="Xu D."/>
            <person name="Zhang Y."/>
        </authorList>
    </citation>
    <scope>NUCLEOTIDE SEQUENCE [LARGE SCALE GENOMIC DNA]</scope>
    <source>
        <strain evidence="2">cv. Niubang</strain>
    </source>
</reference>
<reference evidence="1 2" key="2">
    <citation type="journal article" date="2022" name="Mol. Ecol. Resour.">
        <title>The genomes of chicory, endive, great burdock and yacon provide insights into Asteraceae paleo-polyploidization history and plant inulin production.</title>
        <authorList>
            <person name="Fan W."/>
            <person name="Wang S."/>
            <person name="Wang H."/>
            <person name="Wang A."/>
            <person name="Jiang F."/>
            <person name="Liu H."/>
            <person name="Zhao H."/>
            <person name="Xu D."/>
            <person name="Zhang Y."/>
        </authorList>
    </citation>
    <scope>NUCLEOTIDE SEQUENCE [LARGE SCALE GENOMIC DNA]</scope>
    <source>
        <strain evidence="2">cv. Niubang</strain>
    </source>
</reference>
<evidence type="ECO:0000313" key="1">
    <source>
        <dbReference type="EMBL" id="KAI3770216.1"/>
    </source>
</evidence>
<protein>
    <submittedName>
        <fullName evidence="1">Uncharacterized protein</fullName>
    </submittedName>
</protein>
<sequence length="108" mass="12002">MPICSPDNYGIYGKYVFLMGGILHLIATILKEILLYGLKGYLVVYLFTLRPLLQSFFALAGCMHLTGKTVSESRTITSGDASSREGLGYRDMDSLQWRKGIGARPHLN</sequence>
<accession>A0ACB9FHP5</accession>
<name>A0ACB9FHP5_ARCLA</name>
<comment type="caution">
    <text evidence="1">The sequence shown here is derived from an EMBL/GenBank/DDBJ whole genome shotgun (WGS) entry which is preliminary data.</text>
</comment>
<proteinExistence type="predicted"/>
<dbReference type="EMBL" id="CM042047">
    <property type="protein sequence ID" value="KAI3770216.1"/>
    <property type="molecule type" value="Genomic_DNA"/>
</dbReference>
<organism evidence="1 2">
    <name type="scientific">Arctium lappa</name>
    <name type="common">Greater burdock</name>
    <name type="synonym">Lappa major</name>
    <dbReference type="NCBI Taxonomy" id="4217"/>
    <lineage>
        <taxon>Eukaryota</taxon>
        <taxon>Viridiplantae</taxon>
        <taxon>Streptophyta</taxon>
        <taxon>Embryophyta</taxon>
        <taxon>Tracheophyta</taxon>
        <taxon>Spermatophyta</taxon>
        <taxon>Magnoliopsida</taxon>
        <taxon>eudicotyledons</taxon>
        <taxon>Gunneridae</taxon>
        <taxon>Pentapetalae</taxon>
        <taxon>asterids</taxon>
        <taxon>campanulids</taxon>
        <taxon>Asterales</taxon>
        <taxon>Asteraceae</taxon>
        <taxon>Carduoideae</taxon>
        <taxon>Cardueae</taxon>
        <taxon>Arctiinae</taxon>
        <taxon>Arctium</taxon>
    </lineage>
</organism>
<evidence type="ECO:0000313" key="2">
    <source>
        <dbReference type="Proteomes" id="UP001055879"/>
    </source>
</evidence>
<dbReference type="Proteomes" id="UP001055879">
    <property type="component" value="Linkage Group LG01"/>
</dbReference>
<keyword evidence="2" id="KW-1185">Reference proteome</keyword>
<gene>
    <name evidence="1" type="ORF">L6452_01341</name>
</gene>